<gene>
    <name evidence="1" type="ORF">BW143_22020</name>
</gene>
<name>A0A1R1Q6Z3_9BACI</name>
<dbReference type="AlphaFoldDB" id="A0A1R1Q6Z3"/>
<proteinExistence type="predicted"/>
<evidence type="ECO:0000313" key="2">
    <source>
        <dbReference type="Proteomes" id="UP000187367"/>
    </source>
</evidence>
<dbReference type="RefSeq" id="WP_076764079.1">
    <property type="nucleotide sequence ID" value="NZ_JARMMH010000031.1"/>
</dbReference>
<accession>A0A1R1RFL6</accession>
<organism evidence="1 2">
    <name type="scientific">Bacillus swezeyi</name>
    <dbReference type="NCBI Taxonomy" id="1925020"/>
    <lineage>
        <taxon>Bacteria</taxon>
        <taxon>Bacillati</taxon>
        <taxon>Bacillota</taxon>
        <taxon>Bacilli</taxon>
        <taxon>Bacillales</taxon>
        <taxon>Bacillaceae</taxon>
        <taxon>Bacillus</taxon>
    </lineage>
</organism>
<dbReference type="EMBL" id="MTJL01000062">
    <property type="protein sequence ID" value="OMH98077.1"/>
    <property type="molecule type" value="Genomic_DNA"/>
</dbReference>
<comment type="caution">
    <text evidence="1">The sequence shown here is derived from an EMBL/GenBank/DDBJ whole genome shotgun (WGS) entry which is preliminary data.</text>
</comment>
<keyword evidence="2" id="KW-1185">Reference proteome</keyword>
<evidence type="ECO:0000313" key="1">
    <source>
        <dbReference type="EMBL" id="OMH98077.1"/>
    </source>
</evidence>
<accession>A0A1R1Q6Z3</accession>
<protein>
    <submittedName>
        <fullName evidence="1">Uncharacterized protein</fullName>
    </submittedName>
</protein>
<dbReference type="Proteomes" id="UP000187367">
    <property type="component" value="Unassembled WGS sequence"/>
</dbReference>
<reference evidence="1 2" key="1">
    <citation type="submission" date="2017-01" db="EMBL/GenBank/DDBJ databases">
        <title>Bacillus phylogenomics.</title>
        <authorList>
            <person name="Dunlap C."/>
        </authorList>
    </citation>
    <scope>NUCLEOTIDE SEQUENCE [LARGE SCALE GENOMIC DNA]</scope>
    <source>
        <strain evidence="1 2">NRRL B-41282</strain>
    </source>
</reference>
<sequence length="59" mass="7187">MNEMDITHAFKSMLMVAREYKLEIDKRYEELENELLENYDLDVTGMMDSMENIYQLFNK</sequence>